<dbReference type="GO" id="GO:0034315">
    <property type="term" value="P:regulation of Arp2/3 complex-mediated actin nucleation"/>
    <property type="evidence" value="ECO:0007669"/>
    <property type="project" value="TreeGrafter"/>
</dbReference>
<evidence type="ECO:0000256" key="6">
    <source>
        <dbReference type="SAM" id="MobiDB-lite"/>
    </source>
</evidence>
<keyword evidence="5" id="KW-0472">Membrane</keyword>
<reference evidence="9" key="1">
    <citation type="submission" date="2011-05" db="EMBL/GenBank/DDBJ databases">
        <authorList>
            <person name="Richards S.R."/>
            <person name="Qu J."/>
            <person name="Jiang H."/>
            <person name="Jhangiani S.N."/>
            <person name="Agravi P."/>
            <person name="Goodspeed R."/>
            <person name="Gross S."/>
            <person name="Mandapat C."/>
            <person name="Jackson L."/>
            <person name="Mathew T."/>
            <person name="Pu L."/>
            <person name="Thornton R."/>
            <person name="Saada N."/>
            <person name="Wilczek-Boney K.B."/>
            <person name="Lee S."/>
            <person name="Kovar C."/>
            <person name="Wu Y."/>
            <person name="Scherer S.E."/>
            <person name="Worley K.C."/>
            <person name="Muzny D.M."/>
            <person name="Gibbs R."/>
        </authorList>
    </citation>
    <scope>NUCLEOTIDE SEQUENCE</scope>
    <source>
        <strain evidence="9">Brora</strain>
    </source>
</reference>
<keyword evidence="3" id="KW-0597">Phosphoprotein</keyword>
<dbReference type="EnsemblMetazoa" id="SMAR006474-RA">
    <property type="protein sequence ID" value="SMAR006474-PA"/>
    <property type="gene ID" value="SMAR006474"/>
</dbReference>
<dbReference type="eggNOG" id="KOG3876">
    <property type="taxonomic scope" value="Eukaryota"/>
</dbReference>
<feature type="compositionally biased region" description="Polar residues" evidence="6">
    <location>
        <begin position="145"/>
        <end position="158"/>
    </location>
</feature>
<dbReference type="PANTHER" id="PTHR12141">
    <property type="entry name" value="ARFAPTIN-RELATED"/>
    <property type="match status" value="1"/>
</dbReference>
<dbReference type="PROSITE" id="PS50870">
    <property type="entry name" value="AH"/>
    <property type="match status" value="1"/>
</dbReference>
<dbReference type="PANTHER" id="PTHR12141:SF5">
    <property type="entry name" value="ARFAPTIN"/>
    <property type="match status" value="1"/>
</dbReference>
<feature type="region of interest" description="Disordered" evidence="6">
    <location>
        <begin position="67"/>
        <end position="102"/>
    </location>
</feature>
<evidence type="ECO:0000313" key="8">
    <source>
        <dbReference type="EnsemblMetazoa" id="SMAR006474-PA"/>
    </source>
</evidence>
<dbReference type="OMA" id="ECARIEY"/>
<keyword evidence="9" id="KW-1185">Reference proteome</keyword>
<dbReference type="Proteomes" id="UP000014500">
    <property type="component" value="Unassembled WGS sequence"/>
</dbReference>
<dbReference type="Pfam" id="PF06456">
    <property type="entry name" value="Arfaptin"/>
    <property type="match status" value="1"/>
</dbReference>
<accession>T1IZ06</accession>
<evidence type="ECO:0000313" key="9">
    <source>
        <dbReference type="Proteomes" id="UP000014500"/>
    </source>
</evidence>
<evidence type="ECO:0000256" key="4">
    <source>
        <dbReference type="ARBA" id="ARBA00023034"/>
    </source>
</evidence>
<evidence type="ECO:0000256" key="2">
    <source>
        <dbReference type="ARBA" id="ARBA00004601"/>
    </source>
</evidence>
<dbReference type="FunFam" id="1.20.1270.60:FF:000003">
    <property type="entry name" value="arfaptin-2 isoform X1"/>
    <property type="match status" value="1"/>
</dbReference>
<comment type="subcellular location">
    <subcellularLocation>
        <location evidence="1">Golgi apparatus membrane</location>
    </subcellularLocation>
    <subcellularLocation>
        <location evidence="2">Golgi apparatus</location>
        <location evidence="2">trans-Golgi network</location>
    </subcellularLocation>
</comment>
<dbReference type="GO" id="GO:0019904">
    <property type="term" value="F:protein domain specific binding"/>
    <property type="evidence" value="ECO:0007669"/>
    <property type="project" value="InterPro"/>
</dbReference>
<protein>
    <recommendedName>
        <fullName evidence="7">AH domain-containing protein</fullName>
    </recommendedName>
</protein>
<dbReference type="GO" id="GO:0032588">
    <property type="term" value="C:trans-Golgi network membrane"/>
    <property type="evidence" value="ECO:0007669"/>
    <property type="project" value="UniProtKB-ARBA"/>
</dbReference>
<reference evidence="8" key="2">
    <citation type="submission" date="2015-02" db="UniProtKB">
        <authorList>
            <consortium name="EnsemblMetazoa"/>
        </authorList>
    </citation>
    <scope>IDENTIFICATION</scope>
</reference>
<dbReference type="AlphaFoldDB" id="T1IZ06"/>
<dbReference type="PhylomeDB" id="T1IZ06"/>
<feature type="compositionally biased region" description="Polar residues" evidence="6">
    <location>
        <begin position="71"/>
        <end position="89"/>
    </location>
</feature>
<dbReference type="GO" id="GO:0005829">
    <property type="term" value="C:cytosol"/>
    <property type="evidence" value="ECO:0007669"/>
    <property type="project" value="UniProtKB-ARBA"/>
</dbReference>
<dbReference type="HOGENOM" id="CLU_047975_2_0_1"/>
<evidence type="ECO:0000256" key="3">
    <source>
        <dbReference type="ARBA" id="ARBA00022553"/>
    </source>
</evidence>
<dbReference type="GO" id="GO:0000139">
    <property type="term" value="C:Golgi membrane"/>
    <property type="evidence" value="ECO:0007669"/>
    <property type="project" value="UniProtKB-SubCell"/>
</dbReference>
<dbReference type="InterPro" id="IPR027267">
    <property type="entry name" value="AH/BAR_dom_sf"/>
</dbReference>
<dbReference type="SUPFAM" id="SSF103657">
    <property type="entry name" value="BAR/IMD domain-like"/>
    <property type="match status" value="1"/>
</dbReference>
<proteinExistence type="predicted"/>
<dbReference type="EMBL" id="JH431702">
    <property type="status" value="NOT_ANNOTATED_CDS"/>
    <property type="molecule type" value="Genomic_DNA"/>
</dbReference>
<dbReference type="GO" id="GO:0006886">
    <property type="term" value="P:intracellular protein transport"/>
    <property type="evidence" value="ECO:0007669"/>
    <property type="project" value="TreeGrafter"/>
</dbReference>
<keyword evidence="4" id="KW-0333">Golgi apparatus</keyword>
<dbReference type="InterPro" id="IPR030798">
    <property type="entry name" value="Arfaptin_fam"/>
</dbReference>
<dbReference type="InterPro" id="IPR010504">
    <property type="entry name" value="AH_dom"/>
</dbReference>
<dbReference type="SMART" id="SM01015">
    <property type="entry name" value="Arfaptin"/>
    <property type="match status" value="1"/>
</dbReference>
<evidence type="ECO:0000256" key="5">
    <source>
        <dbReference type="ARBA" id="ARBA00023136"/>
    </source>
</evidence>
<organism evidence="8 9">
    <name type="scientific">Strigamia maritima</name>
    <name type="common">European centipede</name>
    <name type="synonym">Geophilus maritimus</name>
    <dbReference type="NCBI Taxonomy" id="126957"/>
    <lineage>
        <taxon>Eukaryota</taxon>
        <taxon>Metazoa</taxon>
        <taxon>Ecdysozoa</taxon>
        <taxon>Arthropoda</taxon>
        <taxon>Myriapoda</taxon>
        <taxon>Chilopoda</taxon>
        <taxon>Pleurostigmophora</taxon>
        <taxon>Geophilomorpha</taxon>
        <taxon>Linotaeniidae</taxon>
        <taxon>Strigamia</taxon>
    </lineage>
</organism>
<evidence type="ECO:0000256" key="1">
    <source>
        <dbReference type="ARBA" id="ARBA00004394"/>
    </source>
</evidence>
<sequence>MSRHIYVNRSIVAPLYGKSYSGALRRHHAAKAWSTNQKRENMANTVINDVGSVMDPDKFERDLQEILNDGPNMNDSEATVHSGSNSPTRNRPPVYPISNRQLPVPTSLPAPINTPGEKTVALPPISSLLYTTFAPCASPDDMEGMNSTVSLTSPSPSQYGDPKLMKPSQSKIDSIKQWSISTYKCTRQIISERLGKTSRTVDTELEGQIDSLRDTQRKYANILRLARALTSHFYHVVQTQVALGDSFADLAQKSPELQEEFMYNAETQRSLTKNGETLLGALNFFVSSVNTLCNKTMEDTLVTIKQYEAARVEYDAYRTDLEALTLSPAGDGQGRVDDAQRNFNIHKEKFDRLRSDVQVKLKFLEENKVKVMHKQLLLFHNAISAYFSGNQNALETTLKQFNIKVKTPNSTGPSWLEQ</sequence>
<name>T1IZ06_STRMM</name>
<dbReference type="GO" id="GO:0070273">
    <property type="term" value="F:phosphatidylinositol-4-phosphate binding"/>
    <property type="evidence" value="ECO:0007669"/>
    <property type="project" value="UniProtKB-ARBA"/>
</dbReference>
<feature type="domain" description="AH" evidence="7">
    <location>
        <begin position="200"/>
        <end position="399"/>
    </location>
</feature>
<dbReference type="CDD" id="cd07660">
    <property type="entry name" value="BAR_Arfaptin"/>
    <property type="match status" value="1"/>
</dbReference>
<dbReference type="Gene3D" id="1.20.1270.60">
    <property type="entry name" value="Arfaptin homology (AH) domain/BAR domain"/>
    <property type="match status" value="1"/>
</dbReference>
<evidence type="ECO:0000259" key="7">
    <source>
        <dbReference type="PROSITE" id="PS50870"/>
    </source>
</evidence>
<feature type="region of interest" description="Disordered" evidence="6">
    <location>
        <begin position="145"/>
        <end position="168"/>
    </location>
</feature>
<dbReference type="STRING" id="126957.T1IZ06"/>